<organism evidence="1 2">
    <name type="scientific">Helicocarpus griseus UAMH5409</name>
    <dbReference type="NCBI Taxonomy" id="1447875"/>
    <lineage>
        <taxon>Eukaryota</taxon>
        <taxon>Fungi</taxon>
        <taxon>Dikarya</taxon>
        <taxon>Ascomycota</taxon>
        <taxon>Pezizomycotina</taxon>
        <taxon>Eurotiomycetes</taxon>
        <taxon>Eurotiomycetidae</taxon>
        <taxon>Onygenales</taxon>
        <taxon>Ajellomycetaceae</taxon>
        <taxon>Helicocarpus</taxon>
    </lineage>
</organism>
<name>A0A2B7WEM6_9EURO</name>
<reference evidence="1 2" key="1">
    <citation type="submission" date="2017-10" db="EMBL/GenBank/DDBJ databases">
        <title>Comparative genomics in systemic dimorphic fungi from Ajellomycetaceae.</title>
        <authorList>
            <person name="Munoz J.F."/>
            <person name="Mcewen J.G."/>
            <person name="Clay O.K."/>
            <person name="Cuomo C.A."/>
        </authorList>
    </citation>
    <scope>NUCLEOTIDE SEQUENCE [LARGE SCALE GENOMIC DNA]</scope>
    <source>
        <strain evidence="1 2">UAMH5409</strain>
    </source>
</reference>
<dbReference type="EMBL" id="PDNB01000403">
    <property type="protein sequence ID" value="PGG95115.1"/>
    <property type="molecule type" value="Genomic_DNA"/>
</dbReference>
<accession>A0A2B7WEM6</accession>
<keyword evidence="2" id="KW-1185">Reference proteome</keyword>
<dbReference type="AlphaFoldDB" id="A0A2B7WEM6"/>
<comment type="caution">
    <text evidence="1">The sequence shown here is derived from an EMBL/GenBank/DDBJ whole genome shotgun (WGS) entry which is preliminary data.</text>
</comment>
<dbReference type="Proteomes" id="UP000223968">
    <property type="component" value="Unassembled WGS sequence"/>
</dbReference>
<evidence type="ECO:0000313" key="1">
    <source>
        <dbReference type="EMBL" id="PGG95115.1"/>
    </source>
</evidence>
<proteinExistence type="predicted"/>
<gene>
    <name evidence="1" type="ORF">AJ79_10249</name>
</gene>
<sequence length="166" mass="18577">MDPSQLQCLIDLAQSSPDVQTPQACKMSFGADLEEHMKMICWQVLSQTSQKLTISSESFSALNFEVVITSCHSNCLQVSHKILSLSSFSHFLLLLIDELSSRISDLSSQATPVEDNIREEFKCANDNDECSIFEFSQVCEFSAEVKNLMSSFPELSPEVQEVDSHK</sequence>
<evidence type="ECO:0000313" key="2">
    <source>
        <dbReference type="Proteomes" id="UP000223968"/>
    </source>
</evidence>
<protein>
    <submittedName>
        <fullName evidence="1">Uncharacterized protein</fullName>
    </submittedName>
</protein>